<comment type="caution">
    <text evidence="2">The sequence shown here is derived from an EMBL/GenBank/DDBJ whole genome shotgun (WGS) entry which is preliminary data.</text>
</comment>
<organism evidence="2 3">
    <name type="scientific">Salix udensis</name>
    <dbReference type="NCBI Taxonomy" id="889485"/>
    <lineage>
        <taxon>Eukaryota</taxon>
        <taxon>Viridiplantae</taxon>
        <taxon>Streptophyta</taxon>
        <taxon>Embryophyta</taxon>
        <taxon>Tracheophyta</taxon>
        <taxon>Spermatophyta</taxon>
        <taxon>Magnoliopsida</taxon>
        <taxon>eudicotyledons</taxon>
        <taxon>Gunneridae</taxon>
        <taxon>Pentapetalae</taxon>
        <taxon>rosids</taxon>
        <taxon>fabids</taxon>
        <taxon>Malpighiales</taxon>
        <taxon>Salicaceae</taxon>
        <taxon>Saliceae</taxon>
        <taxon>Salix</taxon>
    </lineage>
</organism>
<reference evidence="2 3" key="1">
    <citation type="journal article" date="2023" name="Int. J. Mol. Sci.">
        <title>De Novo Assembly and Annotation of 11 Diverse Shrub Willow (Salix) Genomes Reveals Novel Gene Organization in Sex-Linked Regions.</title>
        <authorList>
            <person name="Hyden B."/>
            <person name="Feng K."/>
            <person name="Yates T.B."/>
            <person name="Jawdy S."/>
            <person name="Cereghino C."/>
            <person name="Smart L.B."/>
            <person name="Muchero W."/>
        </authorList>
    </citation>
    <scope>NUCLEOTIDE SEQUENCE [LARGE SCALE GENOMIC DNA]</scope>
    <source>
        <tissue evidence="2">Shoot tip</tissue>
    </source>
</reference>
<gene>
    <name evidence="2" type="ORF">OIU84_024741</name>
</gene>
<feature type="transmembrane region" description="Helical" evidence="1">
    <location>
        <begin position="20"/>
        <end position="40"/>
    </location>
</feature>
<keyword evidence="3" id="KW-1185">Reference proteome</keyword>
<keyword evidence="1" id="KW-0472">Membrane</keyword>
<dbReference type="Pfam" id="PF03083">
    <property type="entry name" value="MtN3_slv"/>
    <property type="match status" value="1"/>
</dbReference>
<keyword evidence="1" id="KW-0812">Transmembrane</keyword>
<evidence type="ECO:0000256" key="1">
    <source>
        <dbReference type="SAM" id="Phobius"/>
    </source>
</evidence>
<dbReference type="InterPro" id="IPR004316">
    <property type="entry name" value="SWEET_rpt"/>
</dbReference>
<evidence type="ECO:0000313" key="2">
    <source>
        <dbReference type="EMBL" id="KAJ6423826.1"/>
    </source>
</evidence>
<evidence type="ECO:0000313" key="3">
    <source>
        <dbReference type="Proteomes" id="UP001162972"/>
    </source>
</evidence>
<name>A0AAD6KHZ3_9ROSI</name>
<dbReference type="EMBL" id="JAPFFJ010000006">
    <property type="protein sequence ID" value="KAJ6423826.1"/>
    <property type="molecule type" value="Genomic_DNA"/>
</dbReference>
<keyword evidence="1" id="KW-1133">Transmembrane helix</keyword>
<proteinExistence type="predicted"/>
<dbReference type="Proteomes" id="UP001162972">
    <property type="component" value="Chromosome 16"/>
</dbReference>
<dbReference type="GO" id="GO:0016020">
    <property type="term" value="C:membrane"/>
    <property type="evidence" value="ECO:0007669"/>
    <property type="project" value="InterPro"/>
</dbReference>
<accession>A0AAD6KHZ3</accession>
<protein>
    <submittedName>
        <fullName evidence="2">Uncharacterized protein</fullName>
    </submittedName>
</protein>
<dbReference type="AlphaFoldDB" id="A0AAD6KHZ3"/>
<feature type="transmembrane region" description="Helical" evidence="1">
    <location>
        <begin position="60"/>
        <end position="81"/>
    </location>
</feature>
<sequence>MVAAETYDTVMKNSHLSRRISEPLCFCVICLIYAIVLIIYADKSKKNLAIKTKSVEYMPFYLSLSTLLTTLSFCTFGMLRFDPFLYESTFLQTFGIVVEYNDRTLYCTSAGSIED</sequence>